<dbReference type="EMBL" id="FOBB01000007">
    <property type="protein sequence ID" value="SEM91281.1"/>
    <property type="molecule type" value="Genomic_DNA"/>
</dbReference>
<dbReference type="GO" id="GO:0016740">
    <property type="term" value="F:transferase activity"/>
    <property type="evidence" value="ECO:0007669"/>
    <property type="project" value="UniProtKB-KW"/>
</dbReference>
<protein>
    <submittedName>
        <fullName evidence="1">Nucleotidyl transferase AbiEii toxin, Type IV TA system</fullName>
    </submittedName>
</protein>
<dbReference type="Gene3D" id="3.10.450.620">
    <property type="entry name" value="JHP933, nucleotidyltransferase-like core domain"/>
    <property type="match status" value="1"/>
</dbReference>
<evidence type="ECO:0000313" key="1">
    <source>
        <dbReference type="EMBL" id="SEM91281.1"/>
    </source>
</evidence>
<sequence length="310" mass="34770">MNALPSKQAIEDVAAELEIAPAFVEKDWFVTQVIKLIAEFSHEDFVMVFSGGTSLSKAHHILKRFSEDIDFRVICPSLEGLSQSKKRARLSALKKAMFSHLKEAFPELEDKELIARNGNQFFAINLNYPTLFDRDQALRPHVLVEFTIATLMLSGITLSVSSFLAQSAGAPPEVKSIPCIDPVENASDKASAFVWRTVERERGAEGDDPSIVRHLHDLSLLSPIGIAHPKFKEMVLMTLQQDDSRSKKLVGLTPKEKFSRAITTIKEDPEYEKEYIRFVEGMSYAKTSDMPPFHLAITNLEALIKHVLDT</sequence>
<evidence type="ECO:0000313" key="2">
    <source>
        <dbReference type="Proteomes" id="UP000198984"/>
    </source>
</evidence>
<reference evidence="1 2" key="1">
    <citation type="submission" date="2016-10" db="EMBL/GenBank/DDBJ databases">
        <authorList>
            <person name="de Groot N.N."/>
        </authorList>
    </citation>
    <scope>NUCLEOTIDE SEQUENCE [LARGE SCALE GENOMIC DNA]</scope>
    <source>
        <strain evidence="1 2">DSM 21039</strain>
    </source>
</reference>
<dbReference type="Pfam" id="PF08843">
    <property type="entry name" value="AbiEii"/>
    <property type="match status" value="1"/>
</dbReference>
<dbReference type="STRING" id="573321.SAMN04488505_10728"/>
<dbReference type="Proteomes" id="UP000198984">
    <property type="component" value="Unassembled WGS sequence"/>
</dbReference>
<proteinExistence type="predicted"/>
<name>A0A1H8C7V5_9BACT</name>
<dbReference type="AlphaFoldDB" id="A0A1H8C7V5"/>
<gene>
    <name evidence="1" type="ORF">SAMN04488505_10728</name>
</gene>
<keyword evidence="1" id="KW-0808">Transferase</keyword>
<accession>A0A1H8C7V5</accession>
<dbReference type="InterPro" id="IPR014942">
    <property type="entry name" value="AbiEii"/>
</dbReference>
<organism evidence="1 2">
    <name type="scientific">Chitinophaga rupis</name>
    <dbReference type="NCBI Taxonomy" id="573321"/>
    <lineage>
        <taxon>Bacteria</taxon>
        <taxon>Pseudomonadati</taxon>
        <taxon>Bacteroidota</taxon>
        <taxon>Chitinophagia</taxon>
        <taxon>Chitinophagales</taxon>
        <taxon>Chitinophagaceae</taxon>
        <taxon>Chitinophaga</taxon>
    </lineage>
</organism>
<keyword evidence="2" id="KW-1185">Reference proteome</keyword>